<dbReference type="PROSITE" id="PS50002">
    <property type="entry name" value="SH3"/>
    <property type="match status" value="1"/>
</dbReference>
<feature type="domain" description="SH3" evidence="3">
    <location>
        <begin position="362"/>
        <end position="429"/>
    </location>
</feature>
<evidence type="ECO:0000259" key="3">
    <source>
        <dbReference type="PROSITE" id="PS50002"/>
    </source>
</evidence>
<dbReference type="EMBL" id="FN654317">
    <property type="protein sequence ID" value="CBY31794.1"/>
    <property type="molecule type" value="Genomic_DNA"/>
</dbReference>
<dbReference type="SMART" id="SM00326">
    <property type="entry name" value="SH3"/>
    <property type="match status" value="2"/>
</dbReference>
<dbReference type="GO" id="GO:0007274">
    <property type="term" value="P:neuromuscular synaptic transmission"/>
    <property type="evidence" value="ECO:0007669"/>
    <property type="project" value="TreeGrafter"/>
</dbReference>
<proteinExistence type="predicted"/>
<dbReference type="PANTHER" id="PTHR14234">
    <property type="entry name" value="RIM BINDING PROTEIN-RELATED"/>
    <property type="match status" value="1"/>
</dbReference>
<evidence type="ECO:0000256" key="2">
    <source>
        <dbReference type="PROSITE-ProRule" id="PRU00192"/>
    </source>
</evidence>
<accession>E4Y844</accession>
<dbReference type="InterPro" id="IPR036028">
    <property type="entry name" value="SH3-like_dom_sf"/>
</dbReference>
<name>E4Y844_OIKDI</name>
<dbReference type="AlphaFoldDB" id="E4Y844"/>
<dbReference type="InterPro" id="IPR001452">
    <property type="entry name" value="SH3_domain"/>
</dbReference>
<dbReference type="CDD" id="cd11851">
    <property type="entry name" value="SH3_RIM-BP"/>
    <property type="match status" value="1"/>
</dbReference>
<dbReference type="Pfam" id="PF14604">
    <property type="entry name" value="SH3_9"/>
    <property type="match status" value="1"/>
</dbReference>
<evidence type="ECO:0000256" key="1">
    <source>
        <dbReference type="ARBA" id="ARBA00022443"/>
    </source>
</evidence>
<protein>
    <recommendedName>
        <fullName evidence="3">SH3 domain-containing protein</fullName>
    </recommendedName>
</protein>
<reference evidence="4" key="1">
    <citation type="journal article" date="2010" name="Science">
        <title>Plasticity of animal genome architecture unmasked by rapid evolution of a pelagic tunicate.</title>
        <authorList>
            <person name="Denoeud F."/>
            <person name="Henriet S."/>
            <person name="Mungpakdee S."/>
            <person name="Aury J.M."/>
            <person name="Da Silva C."/>
            <person name="Brinkmann H."/>
            <person name="Mikhaleva J."/>
            <person name="Olsen L.C."/>
            <person name="Jubin C."/>
            <person name="Canestro C."/>
            <person name="Bouquet J.M."/>
            <person name="Danks G."/>
            <person name="Poulain J."/>
            <person name="Campsteijn C."/>
            <person name="Adamski M."/>
            <person name="Cross I."/>
            <person name="Yadetie F."/>
            <person name="Muffato M."/>
            <person name="Louis A."/>
            <person name="Butcher S."/>
            <person name="Tsagkogeorga G."/>
            <person name="Konrad A."/>
            <person name="Singh S."/>
            <person name="Jensen M.F."/>
            <person name="Cong E.H."/>
            <person name="Eikeseth-Otteraa H."/>
            <person name="Noel B."/>
            <person name="Anthouard V."/>
            <person name="Porcel B.M."/>
            <person name="Kachouri-Lafond R."/>
            <person name="Nishino A."/>
            <person name="Ugolini M."/>
            <person name="Chourrout P."/>
            <person name="Nishida H."/>
            <person name="Aasland R."/>
            <person name="Huzurbazar S."/>
            <person name="Westhof E."/>
            <person name="Delsuc F."/>
            <person name="Lehrach H."/>
            <person name="Reinhardt R."/>
            <person name="Weissenbach J."/>
            <person name="Roy S.W."/>
            <person name="Artiguenave F."/>
            <person name="Postlethwait J.H."/>
            <person name="Manak J.R."/>
            <person name="Thompson E.M."/>
            <person name="Jaillon O."/>
            <person name="Du Pasquier L."/>
            <person name="Boudinot P."/>
            <person name="Liberles D.A."/>
            <person name="Volff J.N."/>
            <person name="Philippe H."/>
            <person name="Lenhard B."/>
            <person name="Roest Crollius H."/>
            <person name="Wincker P."/>
            <person name="Chourrout D."/>
        </authorList>
    </citation>
    <scope>NUCLEOTIDE SEQUENCE [LARGE SCALE GENOMIC DNA]</scope>
</reference>
<organism evidence="4">
    <name type="scientific">Oikopleura dioica</name>
    <name type="common">Tunicate</name>
    <dbReference type="NCBI Taxonomy" id="34765"/>
    <lineage>
        <taxon>Eukaryota</taxon>
        <taxon>Metazoa</taxon>
        <taxon>Chordata</taxon>
        <taxon>Tunicata</taxon>
        <taxon>Appendicularia</taxon>
        <taxon>Copelata</taxon>
        <taxon>Oikopleuridae</taxon>
        <taxon>Oikopleura</taxon>
    </lineage>
</organism>
<dbReference type="Proteomes" id="UP000011014">
    <property type="component" value="Unassembled WGS sequence"/>
</dbReference>
<dbReference type="PANTHER" id="PTHR14234:SF19">
    <property type="entry name" value="RIM-BINDING PROTEIN, ISOFORM F"/>
    <property type="match status" value="1"/>
</dbReference>
<dbReference type="GO" id="GO:0045202">
    <property type="term" value="C:synapse"/>
    <property type="evidence" value="ECO:0007669"/>
    <property type="project" value="GOC"/>
</dbReference>
<evidence type="ECO:0000313" key="4">
    <source>
        <dbReference type="EMBL" id="CBY31794.1"/>
    </source>
</evidence>
<sequence length="429" mass="49274">MGIERRISFEDEKVTFFKKELEKKVDELAAENRELLTFVDESVRIAEEFKQKAFLMGENLDKNVQLIFARALYEHKSRDRQELSLSMDEIIVIEGNIDDDGFYSAKNFKEESGLHELLTSFSIKNTSDEKLRLTGRLQRRSFILVSQNESFSCMSGPNISSVIQNSAEYCRVLELQADDQTGLNISYPIFFSEKRPSVIKITPSNNEAKVIIPETEDDFHLHLRSSDYQQIVSLRKGTPMHIFADLREATDYTIVFLGNSYVFTTLGKNQILSNSTEEQSCHIPSLKNLRGCLEGSLLRIKWDEYHAAKLYFRDGLDLLGTVKEGDATSLEINYDVNIDPQQVFCMEVTDFNGNSSLRERIPITMVVRALYDYLPETMSLNCDYSQELSFSEEDLLTVRLPMDKDGFYYGKNEKNNMQGLIPSNFVQPI</sequence>
<gene>
    <name evidence="4" type="ORF">GSOID_T00029006001</name>
</gene>
<dbReference type="Gene3D" id="2.30.30.40">
    <property type="entry name" value="SH3 Domains"/>
    <property type="match status" value="2"/>
</dbReference>
<keyword evidence="1 2" id="KW-0728">SH3 domain</keyword>
<dbReference type="InterPro" id="IPR040325">
    <property type="entry name" value="RIMBP1/2/3"/>
</dbReference>
<dbReference type="SUPFAM" id="SSF50044">
    <property type="entry name" value="SH3-domain"/>
    <property type="match status" value="2"/>
</dbReference>